<sequence length="146" mass="16583">MRIWSVHPSLLDAKGLVACWRETLLAQKVLQGLTKGYTNHPQLDRFKASHDPLAYICTYLHGLADEADARDYSFNRSLLVLPSHTALEPLPVTEGQLDYEISFLAEKVKTRSPQWYKQHFATSPIKVAHPIFTVTPGPIESWEKVK</sequence>
<dbReference type="AlphaFoldDB" id="A0A1Y1RPL2"/>
<dbReference type="RefSeq" id="WP_083091972.1">
    <property type="nucleotide sequence ID" value="NZ_LXWF01000040.1"/>
</dbReference>
<evidence type="ECO:0000313" key="1">
    <source>
        <dbReference type="EMBL" id="ORC16400.1"/>
    </source>
</evidence>
<comment type="caution">
    <text evidence="1">The sequence shown here is derived from an EMBL/GenBank/DDBJ whole genome shotgun (WGS) entry which is preliminary data.</text>
</comment>
<protein>
    <recommendedName>
        <fullName evidence="3">DNA lyase</fullName>
    </recommendedName>
</protein>
<organism evidence="1 2">
    <name type="scientific">Rothia nasimurium</name>
    <dbReference type="NCBI Taxonomy" id="85336"/>
    <lineage>
        <taxon>Bacteria</taxon>
        <taxon>Bacillati</taxon>
        <taxon>Actinomycetota</taxon>
        <taxon>Actinomycetes</taxon>
        <taxon>Micrococcales</taxon>
        <taxon>Micrococcaceae</taxon>
        <taxon>Rothia</taxon>
    </lineage>
</organism>
<dbReference type="InterPro" id="IPR004260">
    <property type="entry name" value="Pyr-dimer_DNA_glycosylase"/>
</dbReference>
<keyword evidence="2" id="KW-1185">Reference proteome</keyword>
<evidence type="ECO:0000313" key="2">
    <source>
        <dbReference type="Proteomes" id="UP000192359"/>
    </source>
</evidence>
<gene>
    <name evidence="1" type="ORF">A7979_03495</name>
</gene>
<dbReference type="Pfam" id="PF03013">
    <property type="entry name" value="Pyr_excise"/>
    <property type="match status" value="1"/>
</dbReference>
<evidence type="ECO:0008006" key="3">
    <source>
        <dbReference type="Google" id="ProtNLM"/>
    </source>
</evidence>
<dbReference type="EMBL" id="LXWF01000040">
    <property type="protein sequence ID" value="ORC16400.1"/>
    <property type="molecule type" value="Genomic_DNA"/>
</dbReference>
<accession>A0A1Y1RPL2</accession>
<dbReference type="OrthoDB" id="3253436at2"/>
<proteinExistence type="predicted"/>
<name>A0A1Y1RPL2_9MICC</name>
<dbReference type="Proteomes" id="UP000192359">
    <property type="component" value="Unassembled WGS sequence"/>
</dbReference>
<reference evidence="1 2" key="1">
    <citation type="submission" date="2016-05" db="EMBL/GenBank/DDBJ databases">
        <title>Draft genome sequence of a porcine commensal Rothia nasimurium.</title>
        <authorList>
            <person name="Gaiser R.A."/>
            <person name="Van Baarlen P."/>
            <person name="Wells J.M."/>
        </authorList>
    </citation>
    <scope>NUCLEOTIDE SEQUENCE [LARGE SCALE GENOMIC DNA]</scope>
    <source>
        <strain evidence="1 2">PT-32</strain>
    </source>
</reference>